<evidence type="ECO:0000313" key="3">
    <source>
        <dbReference type="Proteomes" id="UP001438707"/>
    </source>
</evidence>
<dbReference type="EMBL" id="JALJOS010000029">
    <property type="protein sequence ID" value="KAK9822916.1"/>
    <property type="molecule type" value="Genomic_DNA"/>
</dbReference>
<evidence type="ECO:0000256" key="1">
    <source>
        <dbReference type="SAM" id="MobiDB-lite"/>
    </source>
</evidence>
<proteinExistence type="predicted"/>
<dbReference type="AlphaFoldDB" id="A0AAW1QN55"/>
<gene>
    <name evidence="2" type="ORF">WJX74_004414</name>
</gene>
<protein>
    <submittedName>
        <fullName evidence="2">Uncharacterized protein</fullName>
    </submittedName>
</protein>
<accession>A0AAW1QN55</accession>
<sequence>MMAELQPAVSFRGLQRARTTLEDFVCSYFPLHGLSVHQDLFLYLDVLVYVEGVVYSMDEENERATQAGKASLSGPLQGEQLLISILSQQQLLSDRISAELQQGREYWALERQLCAIMGHPGGNSKLRLDDIQRASWAKSFDYRVLNLLLYQLTHKAVDEGLMDFLRLDEHLVDIGDDLVDYEDDIMANSFNIFRGYVHLYGRDAELRLVEHITSCEEAHQKLLQQLPSSTQEKWQRRKKEASSVPGSEKWSFPQPILDEHAYRQASAGADDDALQDFKRLRQTSPE</sequence>
<feature type="region of interest" description="Disordered" evidence="1">
    <location>
        <begin position="227"/>
        <end position="253"/>
    </location>
</feature>
<dbReference type="PANTHER" id="PTHR35754:SF2">
    <property type="entry name" value="ATP SYNTHASE SUBUNIT B"/>
    <property type="match status" value="1"/>
</dbReference>
<keyword evidence="3" id="KW-1185">Reference proteome</keyword>
<evidence type="ECO:0000313" key="2">
    <source>
        <dbReference type="EMBL" id="KAK9822916.1"/>
    </source>
</evidence>
<reference evidence="2 3" key="1">
    <citation type="journal article" date="2024" name="Nat. Commun.">
        <title>Phylogenomics reveals the evolutionary origins of lichenization in chlorophyte algae.</title>
        <authorList>
            <person name="Puginier C."/>
            <person name="Libourel C."/>
            <person name="Otte J."/>
            <person name="Skaloud P."/>
            <person name="Haon M."/>
            <person name="Grisel S."/>
            <person name="Petersen M."/>
            <person name="Berrin J.G."/>
            <person name="Delaux P.M."/>
            <person name="Dal Grande F."/>
            <person name="Keller J."/>
        </authorList>
    </citation>
    <scope>NUCLEOTIDE SEQUENCE [LARGE SCALE GENOMIC DNA]</scope>
    <source>
        <strain evidence="2 3">SAG 2145</strain>
    </source>
</reference>
<name>A0AAW1QN55_9CHLO</name>
<organism evidence="2 3">
    <name type="scientific">Apatococcus lobatus</name>
    <dbReference type="NCBI Taxonomy" id="904363"/>
    <lineage>
        <taxon>Eukaryota</taxon>
        <taxon>Viridiplantae</taxon>
        <taxon>Chlorophyta</taxon>
        <taxon>core chlorophytes</taxon>
        <taxon>Trebouxiophyceae</taxon>
        <taxon>Chlorellales</taxon>
        <taxon>Chlorellaceae</taxon>
        <taxon>Apatococcus</taxon>
    </lineage>
</organism>
<comment type="caution">
    <text evidence="2">The sequence shown here is derived from an EMBL/GenBank/DDBJ whole genome shotgun (WGS) entry which is preliminary data.</text>
</comment>
<dbReference type="PANTHER" id="PTHR35754">
    <property type="entry name" value="ATP SYNTHASE SUBUNIT B"/>
    <property type="match status" value="1"/>
</dbReference>
<dbReference type="Proteomes" id="UP001438707">
    <property type="component" value="Unassembled WGS sequence"/>
</dbReference>